<dbReference type="EMBL" id="BGPR01102095">
    <property type="protein sequence ID" value="GBM61964.1"/>
    <property type="molecule type" value="Genomic_DNA"/>
</dbReference>
<accession>A0A4Y2HAS8</accession>
<evidence type="ECO:0000256" key="1">
    <source>
        <dbReference type="SAM" id="MobiDB-lite"/>
    </source>
</evidence>
<evidence type="ECO:0000313" key="3">
    <source>
        <dbReference type="Proteomes" id="UP000499080"/>
    </source>
</evidence>
<reference evidence="2 3" key="1">
    <citation type="journal article" date="2019" name="Sci. Rep.">
        <title>Orb-weaving spider Araneus ventricosus genome elucidates the spidroin gene catalogue.</title>
        <authorList>
            <person name="Kono N."/>
            <person name="Nakamura H."/>
            <person name="Ohtoshi R."/>
            <person name="Moran D.A.P."/>
            <person name="Shinohara A."/>
            <person name="Yoshida Y."/>
            <person name="Fujiwara M."/>
            <person name="Mori M."/>
            <person name="Tomita M."/>
            <person name="Arakawa K."/>
        </authorList>
    </citation>
    <scope>NUCLEOTIDE SEQUENCE [LARGE SCALE GENOMIC DNA]</scope>
</reference>
<dbReference type="Proteomes" id="UP000499080">
    <property type="component" value="Unassembled WGS sequence"/>
</dbReference>
<evidence type="ECO:0000313" key="2">
    <source>
        <dbReference type="EMBL" id="GBM61964.1"/>
    </source>
</evidence>
<comment type="caution">
    <text evidence="2">The sequence shown here is derived from an EMBL/GenBank/DDBJ whole genome shotgun (WGS) entry which is preliminary data.</text>
</comment>
<dbReference type="AlphaFoldDB" id="A0A4Y2HAS8"/>
<proteinExistence type="predicted"/>
<name>A0A4Y2HAS8_ARAVE</name>
<keyword evidence="3" id="KW-1185">Reference proteome</keyword>
<organism evidence="2 3">
    <name type="scientific">Araneus ventricosus</name>
    <name type="common">Orbweaver spider</name>
    <name type="synonym">Epeira ventricosa</name>
    <dbReference type="NCBI Taxonomy" id="182803"/>
    <lineage>
        <taxon>Eukaryota</taxon>
        <taxon>Metazoa</taxon>
        <taxon>Ecdysozoa</taxon>
        <taxon>Arthropoda</taxon>
        <taxon>Chelicerata</taxon>
        <taxon>Arachnida</taxon>
        <taxon>Araneae</taxon>
        <taxon>Araneomorphae</taxon>
        <taxon>Entelegynae</taxon>
        <taxon>Araneoidea</taxon>
        <taxon>Araneidae</taxon>
        <taxon>Araneus</taxon>
    </lineage>
</organism>
<protein>
    <submittedName>
        <fullName evidence="2">Uncharacterized protein</fullName>
    </submittedName>
</protein>
<feature type="region of interest" description="Disordered" evidence="1">
    <location>
        <begin position="58"/>
        <end position="77"/>
    </location>
</feature>
<sequence length="145" mass="16976">MTPRVLPFVPLTFYIDWLITSVRCCPFRIEVFVCCSQCRLHRKKFFLELQTFAEVKTDEESDFDNEDNGPGDVLEENFSDHENFSKHDKESEDDGRHCFFSLISDYANKQMDNKCLAHELRVKIEKVCCPSVEKPPKKKSKMVSN</sequence>
<gene>
    <name evidence="2" type="ORF">AVEN_136245_1</name>
</gene>